<feature type="domain" description="FBD" evidence="1">
    <location>
        <begin position="207"/>
        <end position="276"/>
    </location>
</feature>
<dbReference type="PANTHER" id="PTHR31900">
    <property type="entry name" value="F-BOX/RNI SUPERFAMILY PROTEIN-RELATED"/>
    <property type="match status" value="1"/>
</dbReference>
<dbReference type="SUPFAM" id="SSF52047">
    <property type="entry name" value="RNI-like"/>
    <property type="match status" value="1"/>
</dbReference>
<organism evidence="2 3">
    <name type="scientific">Trifolium subterraneum</name>
    <name type="common">Subterranean clover</name>
    <dbReference type="NCBI Taxonomy" id="3900"/>
    <lineage>
        <taxon>Eukaryota</taxon>
        <taxon>Viridiplantae</taxon>
        <taxon>Streptophyta</taxon>
        <taxon>Embryophyta</taxon>
        <taxon>Tracheophyta</taxon>
        <taxon>Spermatophyta</taxon>
        <taxon>Magnoliopsida</taxon>
        <taxon>eudicotyledons</taxon>
        <taxon>Gunneridae</taxon>
        <taxon>Pentapetalae</taxon>
        <taxon>rosids</taxon>
        <taxon>fabids</taxon>
        <taxon>Fabales</taxon>
        <taxon>Fabaceae</taxon>
        <taxon>Papilionoideae</taxon>
        <taxon>50 kb inversion clade</taxon>
        <taxon>NPAAA clade</taxon>
        <taxon>Hologalegina</taxon>
        <taxon>IRL clade</taxon>
        <taxon>Trifolieae</taxon>
        <taxon>Trifolium</taxon>
    </lineage>
</organism>
<dbReference type="EMBL" id="DF973296">
    <property type="protein sequence ID" value="GAU24751.1"/>
    <property type="molecule type" value="Genomic_DNA"/>
</dbReference>
<gene>
    <name evidence="2" type="ORF">TSUD_355800</name>
</gene>
<dbReference type="Gene3D" id="3.80.10.10">
    <property type="entry name" value="Ribonuclease Inhibitor"/>
    <property type="match status" value="1"/>
</dbReference>
<dbReference type="Pfam" id="PF08387">
    <property type="entry name" value="FBD"/>
    <property type="match status" value="1"/>
</dbReference>
<evidence type="ECO:0000259" key="1">
    <source>
        <dbReference type="SMART" id="SM00579"/>
    </source>
</evidence>
<dbReference type="PANTHER" id="PTHR31900:SF32">
    <property type="entry name" value="F-BOX_RNI_FBD-LIKE DOMAIN PROTEIN"/>
    <property type="match status" value="1"/>
</dbReference>
<dbReference type="AlphaFoldDB" id="A0A2Z6LYK7"/>
<name>A0A2Z6LYK7_TRISU</name>
<dbReference type="PROSITE" id="PS51257">
    <property type="entry name" value="PROKAR_LIPOPROTEIN"/>
    <property type="match status" value="1"/>
</dbReference>
<reference evidence="3" key="1">
    <citation type="journal article" date="2017" name="Front. Plant Sci.">
        <title>Climate Clever Clovers: New Paradigm to Reduce the Environmental Footprint of Ruminants by Breeding Low Methanogenic Forages Utilizing Haplotype Variation.</title>
        <authorList>
            <person name="Kaur P."/>
            <person name="Appels R."/>
            <person name="Bayer P.E."/>
            <person name="Keeble-Gagnere G."/>
            <person name="Wang J."/>
            <person name="Hirakawa H."/>
            <person name="Shirasawa K."/>
            <person name="Vercoe P."/>
            <person name="Stefanova K."/>
            <person name="Durmic Z."/>
            <person name="Nichols P."/>
            <person name="Revell C."/>
            <person name="Isobe S.N."/>
            <person name="Edwards D."/>
            <person name="Erskine W."/>
        </authorList>
    </citation>
    <scope>NUCLEOTIDE SEQUENCE [LARGE SCALE GENOMIC DNA]</scope>
    <source>
        <strain evidence="3">cv. Daliak</strain>
    </source>
</reference>
<dbReference type="InterPro" id="IPR032675">
    <property type="entry name" value="LRR_dom_sf"/>
</dbReference>
<dbReference type="SMART" id="SM00579">
    <property type="entry name" value="FBD"/>
    <property type="match status" value="1"/>
</dbReference>
<proteinExistence type="predicted"/>
<accession>A0A2Z6LYK7</accession>
<dbReference type="OrthoDB" id="1426861at2759"/>
<dbReference type="InterPro" id="IPR050232">
    <property type="entry name" value="FBL13/AtMIF1-like"/>
</dbReference>
<keyword evidence="3" id="KW-1185">Reference proteome</keyword>
<sequence length="276" mass="31073">MKSSMPVTLPSLKMLVIDIHYVEVSSINVLLCGCPNIEILDLSFSASLDKFCIPSSLKRLKIVIENDDGAYLEINAPDLEYLNVTQITFGEVFSIYNLHNVVEARVDVFPQVFGSIIPLHNLLGALSGTKHLVLSPSTIKWLLGEPRDLLFQEFRYLLHLELILPWFNSNSLLSLLQKCPMLRVLVIQNNEVRSPILGWPPQPSVPNCLVSHLTFIRFNGFQGDEVSFLDYLLRNGLVLETVIVAGISLDLKMKYHILKLLSDVPRASGKCQLKFD</sequence>
<evidence type="ECO:0000313" key="2">
    <source>
        <dbReference type="EMBL" id="GAU24751.1"/>
    </source>
</evidence>
<evidence type="ECO:0000313" key="3">
    <source>
        <dbReference type="Proteomes" id="UP000242715"/>
    </source>
</evidence>
<dbReference type="Proteomes" id="UP000242715">
    <property type="component" value="Unassembled WGS sequence"/>
</dbReference>
<protein>
    <recommendedName>
        <fullName evidence="1">FBD domain-containing protein</fullName>
    </recommendedName>
</protein>
<dbReference type="InterPro" id="IPR006566">
    <property type="entry name" value="FBD"/>
</dbReference>